<dbReference type="AlphaFoldDB" id="A0AAD5RBI9"/>
<reference evidence="1" key="1">
    <citation type="submission" date="2021-06" db="EMBL/GenBank/DDBJ databases">
        <title>Parelaphostrongylus tenuis whole genome reference sequence.</title>
        <authorList>
            <person name="Garwood T.J."/>
            <person name="Larsen P.A."/>
            <person name="Fountain-Jones N.M."/>
            <person name="Garbe J.R."/>
            <person name="Macchietto M.G."/>
            <person name="Kania S.A."/>
            <person name="Gerhold R.W."/>
            <person name="Richards J.E."/>
            <person name="Wolf T.M."/>
        </authorList>
    </citation>
    <scope>NUCLEOTIDE SEQUENCE</scope>
    <source>
        <strain evidence="1">MNPRO001-30</strain>
        <tissue evidence="1">Meninges</tissue>
    </source>
</reference>
<evidence type="ECO:0000313" key="2">
    <source>
        <dbReference type="Proteomes" id="UP001196413"/>
    </source>
</evidence>
<protein>
    <submittedName>
        <fullName evidence="1">Uncharacterized protein</fullName>
    </submittedName>
</protein>
<dbReference type="EMBL" id="JAHQIW010007265">
    <property type="protein sequence ID" value="KAJ1373330.1"/>
    <property type="molecule type" value="Genomic_DNA"/>
</dbReference>
<proteinExistence type="predicted"/>
<comment type="caution">
    <text evidence="1">The sequence shown here is derived from an EMBL/GenBank/DDBJ whole genome shotgun (WGS) entry which is preliminary data.</text>
</comment>
<sequence length="64" mass="7338">MMNLISDLFTSGRHRISDSSQRAPRLRRTDLALRFRISQSTMKKVGINLSVDLRNRVYEGVNCG</sequence>
<organism evidence="1 2">
    <name type="scientific">Parelaphostrongylus tenuis</name>
    <name type="common">Meningeal worm</name>
    <dbReference type="NCBI Taxonomy" id="148309"/>
    <lineage>
        <taxon>Eukaryota</taxon>
        <taxon>Metazoa</taxon>
        <taxon>Ecdysozoa</taxon>
        <taxon>Nematoda</taxon>
        <taxon>Chromadorea</taxon>
        <taxon>Rhabditida</taxon>
        <taxon>Rhabditina</taxon>
        <taxon>Rhabditomorpha</taxon>
        <taxon>Strongyloidea</taxon>
        <taxon>Metastrongylidae</taxon>
        <taxon>Parelaphostrongylus</taxon>
    </lineage>
</organism>
<accession>A0AAD5RBI9</accession>
<evidence type="ECO:0000313" key="1">
    <source>
        <dbReference type="EMBL" id="KAJ1373330.1"/>
    </source>
</evidence>
<gene>
    <name evidence="1" type="ORF">KIN20_035705</name>
</gene>
<dbReference type="Proteomes" id="UP001196413">
    <property type="component" value="Unassembled WGS sequence"/>
</dbReference>
<name>A0AAD5RBI9_PARTN</name>
<keyword evidence="2" id="KW-1185">Reference proteome</keyword>